<evidence type="ECO:0008006" key="3">
    <source>
        <dbReference type="Google" id="ProtNLM"/>
    </source>
</evidence>
<comment type="caution">
    <text evidence="1">The sequence shown here is derived from an EMBL/GenBank/DDBJ whole genome shotgun (WGS) entry which is preliminary data.</text>
</comment>
<sequence length="243" mass="28842">MSKHKEDKLPFIIYWTIIKVSRSNIVTRVLIDILAYLFYKVFRSQKYFEFQGKKYRYFYHLYNRTVASERVIEIPIAKKYTDQFKGKNILEVGNVLSHYFQINHDVLDKYEKAPGVINKDVVSFNAVKKYDLIISVSTMEHVGYLGDKERNPVKFSKGIKNLKKQLKKRGLMVVTLPIFFNPYIAKKIKLKTMPFNKEYFLKRNSFVNEWQEIDRKTALQAAGYDKYYANSDTLYVGVYEKKN</sequence>
<dbReference type="Proteomes" id="UP000034690">
    <property type="component" value="Unassembled WGS sequence"/>
</dbReference>
<reference evidence="1 2" key="1">
    <citation type="journal article" date="2015" name="Nature">
        <title>rRNA introns, odd ribosomes, and small enigmatic genomes across a large radiation of phyla.</title>
        <authorList>
            <person name="Brown C.T."/>
            <person name="Hug L.A."/>
            <person name="Thomas B.C."/>
            <person name="Sharon I."/>
            <person name="Castelle C.J."/>
            <person name="Singh A."/>
            <person name="Wilkins M.J."/>
            <person name="Williams K.H."/>
            <person name="Banfield J.F."/>
        </authorList>
    </citation>
    <scope>NUCLEOTIDE SEQUENCE [LARGE SCALE GENOMIC DNA]</scope>
</reference>
<protein>
    <recommendedName>
        <fullName evidence="3">Methyltransferase type 11 domain-containing protein</fullName>
    </recommendedName>
</protein>
<accession>A0A0G0NMI9</accession>
<dbReference type="InterPro" id="IPR029063">
    <property type="entry name" value="SAM-dependent_MTases_sf"/>
</dbReference>
<dbReference type="AlphaFoldDB" id="A0A0G0NMI9"/>
<name>A0A0G0NMI9_9BACT</name>
<evidence type="ECO:0000313" key="2">
    <source>
        <dbReference type="Proteomes" id="UP000034690"/>
    </source>
</evidence>
<evidence type="ECO:0000313" key="1">
    <source>
        <dbReference type="EMBL" id="KKR14036.1"/>
    </source>
</evidence>
<dbReference type="SUPFAM" id="SSF53335">
    <property type="entry name" value="S-adenosyl-L-methionine-dependent methyltransferases"/>
    <property type="match status" value="1"/>
</dbReference>
<dbReference type="EMBL" id="LBWQ01000006">
    <property type="protein sequence ID" value="KKR14036.1"/>
    <property type="molecule type" value="Genomic_DNA"/>
</dbReference>
<organism evidence="1 2">
    <name type="scientific">Candidatus Woesebacteria bacterium GW2011_GWA1_39_21b</name>
    <dbReference type="NCBI Taxonomy" id="1618551"/>
    <lineage>
        <taxon>Bacteria</taxon>
        <taxon>Candidatus Woeseibacteriota</taxon>
    </lineage>
</organism>
<gene>
    <name evidence="1" type="ORF">UT40_C0006G0026</name>
</gene>
<proteinExistence type="predicted"/>
<dbReference type="Gene3D" id="3.40.50.150">
    <property type="entry name" value="Vaccinia Virus protein VP39"/>
    <property type="match status" value="1"/>
</dbReference>